<evidence type="ECO:0000313" key="1">
    <source>
        <dbReference type="EMBL" id="RBA40510.1"/>
    </source>
</evidence>
<dbReference type="AlphaFoldDB" id="A0A365PDN0"/>
<accession>A0A365PDN0</accession>
<organism evidence="1 2">
    <name type="scientific">Dietzia maris</name>
    <dbReference type="NCBI Taxonomy" id="37915"/>
    <lineage>
        <taxon>Bacteria</taxon>
        <taxon>Bacillati</taxon>
        <taxon>Actinomycetota</taxon>
        <taxon>Actinomycetes</taxon>
        <taxon>Mycobacteriales</taxon>
        <taxon>Dietziaceae</taxon>
        <taxon>Dietzia</taxon>
    </lineage>
</organism>
<evidence type="ECO:0000313" key="2">
    <source>
        <dbReference type="Proteomes" id="UP000252187"/>
    </source>
</evidence>
<comment type="caution">
    <text evidence="1">The sequence shown here is derived from an EMBL/GenBank/DDBJ whole genome shotgun (WGS) entry which is preliminary data.</text>
</comment>
<reference evidence="1 2" key="1">
    <citation type="submission" date="2018-06" db="EMBL/GenBank/DDBJ databases">
        <title>Whole genome sequencing of four bacterial strains from South Shetland trench revealing bio-synthetic gene clusters.</title>
        <authorList>
            <person name="Abdel-Mageed W.M."/>
            <person name="Lehri B."/>
            <person name="Jarmusch S.A."/>
            <person name="Miranda K."/>
            <person name="Goodfellow M."/>
            <person name="Jaspars M."/>
            <person name="Karlyshev A.V."/>
        </authorList>
    </citation>
    <scope>NUCLEOTIDE SEQUENCE [LARGE SCALE GENOMIC DNA]</scope>
    <source>
        <strain evidence="1 2">SST1</strain>
    </source>
</reference>
<dbReference type="EMBL" id="QNTT01000002">
    <property type="protein sequence ID" value="RBA40510.1"/>
    <property type="molecule type" value="Genomic_DNA"/>
</dbReference>
<dbReference type="Proteomes" id="UP000252187">
    <property type="component" value="Unassembled WGS sequence"/>
</dbReference>
<name>A0A365PDN0_9ACTN</name>
<gene>
    <name evidence="1" type="ORF">DQ226_01355</name>
</gene>
<protein>
    <submittedName>
        <fullName evidence="1">Uncharacterized protein</fullName>
    </submittedName>
</protein>
<sequence length="68" mass="7008">MPPRRATPPAGPAAEPSSTELVSLFRIAMVVWAAPRACAGTATTTRPALVANGAARSGDGRAEIYLCR</sequence>
<proteinExistence type="predicted"/>